<dbReference type="EMBL" id="JBEWLY010000013">
    <property type="protein sequence ID" value="MET1755584.1"/>
    <property type="molecule type" value="Genomic_DNA"/>
</dbReference>
<organism evidence="2 3">
    <name type="scientific">Novosphingobium kalidii</name>
    <dbReference type="NCBI Taxonomy" id="3230299"/>
    <lineage>
        <taxon>Bacteria</taxon>
        <taxon>Pseudomonadati</taxon>
        <taxon>Pseudomonadota</taxon>
        <taxon>Alphaproteobacteria</taxon>
        <taxon>Sphingomonadales</taxon>
        <taxon>Sphingomonadaceae</taxon>
        <taxon>Novosphingobium</taxon>
    </lineage>
</organism>
<dbReference type="GO" id="GO:0016740">
    <property type="term" value="F:transferase activity"/>
    <property type="evidence" value="ECO:0007669"/>
    <property type="project" value="UniProtKB-KW"/>
</dbReference>
<protein>
    <submittedName>
        <fullName evidence="2">Glycosyl transferase family protein</fullName>
    </submittedName>
</protein>
<feature type="transmembrane region" description="Helical" evidence="1">
    <location>
        <begin position="348"/>
        <end position="372"/>
    </location>
</feature>
<keyword evidence="2" id="KW-0808">Transferase</keyword>
<dbReference type="Pfam" id="PF13641">
    <property type="entry name" value="Glyco_tranf_2_3"/>
    <property type="match status" value="1"/>
</dbReference>
<proteinExistence type="predicted"/>
<feature type="transmembrane region" description="Helical" evidence="1">
    <location>
        <begin position="384"/>
        <end position="401"/>
    </location>
</feature>
<dbReference type="Proteomes" id="UP001548713">
    <property type="component" value="Unassembled WGS sequence"/>
</dbReference>
<keyword evidence="3" id="KW-1185">Reference proteome</keyword>
<evidence type="ECO:0000256" key="1">
    <source>
        <dbReference type="SAM" id="Phobius"/>
    </source>
</evidence>
<dbReference type="InterPro" id="IPR029044">
    <property type="entry name" value="Nucleotide-diphossugar_trans"/>
</dbReference>
<feature type="transmembrane region" description="Helical" evidence="1">
    <location>
        <begin position="20"/>
        <end position="45"/>
    </location>
</feature>
<name>A0ABV2D1Q8_9SPHN</name>
<gene>
    <name evidence="2" type="ORF">ABVV53_08960</name>
</gene>
<keyword evidence="1" id="KW-0812">Transmembrane</keyword>
<dbReference type="RefSeq" id="WP_353984031.1">
    <property type="nucleotide sequence ID" value="NZ_JBEWLY010000013.1"/>
</dbReference>
<dbReference type="SUPFAM" id="SSF53448">
    <property type="entry name" value="Nucleotide-diphospho-sugar transferases"/>
    <property type="match status" value="1"/>
</dbReference>
<evidence type="ECO:0000313" key="2">
    <source>
        <dbReference type="EMBL" id="MET1755584.1"/>
    </source>
</evidence>
<dbReference type="Gene3D" id="3.90.550.10">
    <property type="entry name" value="Spore Coat Polysaccharide Biosynthesis Protein SpsA, Chain A"/>
    <property type="match status" value="1"/>
</dbReference>
<keyword evidence="1" id="KW-0472">Membrane</keyword>
<dbReference type="NCBIfam" id="NF011307">
    <property type="entry name" value="PRK14716.1-5"/>
    <property type="match status" value="1"/>
</dbReference>
<reference evidence="2 3" key="1">
    <citation type="submission" date="2024-07" db="EMBL/GenBank/DDBJ databases">
        <title>Novosphingobium kalidii RD2P27.</title>
        <authorList>
            <person name="Sun J.-Q."/>
        </authorList>
    </citation>
    <scope>NUCLEOTIDE SEQUENCE [LARGE SCALE GENOMIC DNA]</scope>
    <source>
        <strain evidence="2 3">RD2P27</strain>
    </source>
</reference>
<evidence type="ECO:0000313" key="3">
    <source>
        <dbReference type="Proteomes" id="UP001548713"/>
    </source>
</evidence>
<sequence length="471" mass="52088">MTVELLRVALGGLQLLQQELLYFTAFWFVLGALDEMAVDLIWLGLRLMRGLRSGQVVTTAAGRPLSTPLAVFVPAWRESAVIGHMIGHALRVWPQRDLRLYVGCYGNDPATVAAALSGANGDGRLRIVIHDRAGPTTKADCLNRVYRAMCEDERRAGVRFRGVVMHDAEDMVHPEAIGAIDAGLAEADFVQLPVLPEPQHLSPWIAGHYSDEFAEAHAKALVVRDAIKAPIPAAGVGCGFGRERLEALAHLRAQEGGDGPFASECLTEDYELGLLFSHAGGRSRFLRLRAADGGLVATRAYFPSTLETSVRQKTRWIHGIALQGWDRLGWSRRPLDVWMRLRDRRGPLMALVFTAAYLWLFISGLLFAARLAGWMTPAHPTSPMLRAMLVLCLFSLLWRMLMRFAFTTREYGVREGLRSVPRIFVGNIISIMAGRRALFSYVQTLRGAAVVWDKTEHRHHPATVLAQGAAA</sequence>
<comment type="caution">
    <text evidence="2">The sequence shown here is derived from an EMBL/GenBank/DDBJ whole genome shotgun (WGS) entry which is preliminary data.</text>
</comment>
<keyword evidence="1" id="KW-1133">Transmembrane helix</keyword>
<accession>A0ABV2D1Q8</accession>